<accession>A0A0F9U868</accession>
<reference evidence="2" key="1">
    <citation type="journal article" date="2015" name="Nature">
        <title>Complex archaea that bridge the gap between prokaryotes and eukaryotes.</title>
        <authorList>
            <person name="Spang A."/>
            <person name="Saw J.H."/>
            <person name="Jorgensen S.L."/>
            <person name="Zaremba-Niedzwiedzka K."/>
            <person name="Martijn J."/>
            <person name="Lind A.E."/>
            <person name="van Eijk R."/>
            <person name="Schleper C."/>
            <person name="Guy L."/>
            <person name="Ettema T.J."/>
        </authorList>
    </citation>
    <scope>NUCLEOTIDE SEQUENCE</scope>
</reference>
<dbReference type="AlphaFoldDB" id="A0A0F9U868"/>
<feature type="compositionally biased region" description="Pro residues" evidence="1">
    <location>
        <begin position="80"/>
        <end position="95"/>
    </location>
</feature>
<feature type="region of interest" description="Disordered" evidence="1">
    <location>
        <begin position="1"/>
        <end position="27"/>
    </location>
</feature>
<organism evidence="2">
    <name type="scientific">marine sediment metagenome</name>
    <dbReference type="NCBI Taxonomy" id="412755"/>
    <lineage>
        <taxon>unclassified sequences</taxon>
        <taxon>metagenomes</taxon>
        <taxon>ecological metagenomes</taxon>
    </lineage>
</organism>
<feature type="region of interest" description="Disordered" evidence="1">
    <location>
        <begin position="61"/>
        <end position="109"/>
    </location>
</feature>
<name>A0A0F9U868_9ZZZZ</name>
<evidence type="ECO:0000256" key="1">
    <source>
        <dbReference type="SAM" id="MobiDB-lite"/>
    </source>
</evidence>
<proteinExistence type="predicted"/>
<feature type="compositionally biased region" description="Low complexity" evidence="1">
    <location>
        <begin position="61"/>
        <end position="77"/>
    </location>
</feature>
<protein>
    <submittedName>
        <fullName evidence="2">Uncharacterized protein</fullName>
    </submittedName>
</protein>
<evidence type="ECO:0000313" key="2">
    <source>
        <dbReference type="EMBL" id="KKN83552.1"/>
    </source>
</evidence>
<comment type="caution">
    <text evidence="2">The sequence shown here is derived from an EMBL/GenBank/DDBJ whole genome shotgun (WGS) entry which is preliminary data.</text>
</comment>
<dbReference type="EMBL" id="LAZR01000183">
    <property type="protein sequence ID" value="KKN83552.1"/>
    <property type="molecule type" value="Genomic_DNA"/>
</dbReference>
<gene>
    <name evidence="2" type="ORF">LCGC14_0297910</name>
</gene>
<sequence>MPEYDNEMKGVLFRNTQKTTDKHPDYKGQCTIGGRKLWVAGWINTSQQDGKKYMALKFSVPQEQAQQPAPQQQYPSQGIAPPPQQAAPPPAPPQQPSVGKNYPDDDIGF</sequence>